<reference evidence="4" key="1">
    <citation type="journal article" date="2019" name="Int. J. Syst. Evol. Microbiol.">
        <title>The Global Catalogue of Microorganisms (GCM) 10K type strain sequencing project: providing services to taxonomists for standard genome sequencing and annotation.</title>
        <authorList>
            <consortium name="The Broad Institute Genomics Platform"/>
            <consortium name="The Broad Institute Genome Sequencing Center for Infectious Disease"/>
            <person name="Wu L."/>
            <person name="Ma J."/>
        </authorList>
    </citation>
    <scope>NUCLEOTIDE SEQUENCE [LARGE SCALE GENOMIC DNA]</scope>
    <source>
        <strain evidence="4">CGMCC 4.1437</strain>
    </source>
</reference>
<evidence type="ECO:0000313" key="3">
    <source>
        <dbReference type="EMBL" id="MFC5665476.1"/>
    </source>
</evidence>
<protein>
    <submittedName>
        <fullName evidence="3">Uncharacterized protein</fullName>
    </submittedName>
</protein>
<keyword evidence="2" id="KW-0472">Membrane</keyword>
<dbReference type="Proteomes" id="UP001595975">
    <property type="component" value="Unassembled WGS sequence"/>
</dbReference>
<keyword evidence="2" id="KW-0812">Transmembrane</keyword>
<organism evidence="3 4">
    <name type="scientific">Kitasatospora misakiensis</name>
    <dbReference type="NCBI Taxonomy" id="67330"/>
    <lineage>
        <taxon>Bacteria</taxon>
        <taxon>Bacillati</taxon>
        <taxon>Actinomycetota</taxon>
        <taxon>Actinomycetes</taxon>
        <taxon>Kitasatosporales</taxon>
        <taxon>Streptomycetaceae</taxon>
        <taxon>Kitasatospora</taxon>
    </lineage>
</organism>
<gene>
    <name evidence="3" type="ORF">ACFP3U_21175</name>
</gene>
<feature type="transmembrane region" description="Helical" evidence="2">
    <location>
        <begin position="12"/>
        <end position="35"/>
    </location>
</feature>
<keyword evidence="4" id="KW-1185">Reference proteome</keyword>
<feature type="compositionally biased region" description="Low complexity" evidence="1">
    <location>
        <begin position="45"/>
        <end position="68"/>
    </location>
</feature>
<feature type="region of interest" description="Disordered" evidence="1">
    <location>
        <begin position="45"/>
        <end position="81"/>
    </location>
</feature>
<dbReference type="RefSeq" id="WP_380227166.1">
    <property type="nucleotide sequence ID" value="NZ_JBHSOF010000028.1"/>
</dbReference>
<dbReference type="EMBL" id="JBHSOF010000028">
    <property type="protein sequence ID" value="MFC5665476.1"/>
    <property type="molecule type" value="Genomic_DNA"/>
</dbReference>
<name>A0ABW0XAF7_9ACTN</name>
<accession>A0ABW0XAF7</accession>
<comment type="caution">
    <text evidence="3">The sequence shown here is derived from an EMBL/GenBank/DDBJ whole genome shotgun (WGS) entry which is preliminary data.</text>
</comment>
<sequence>MRGRFRRTRPKARGVHLAGWLFADMLLVLALVAMGDQGDPVAAERAAAAPTTVPSASATESAPASATPTPTPTGPRGVEHDPVTVDVTGDSSDAAGLTAQIRAATEPYAGRQAAVVLTFGSNRDPGVGQAYAHAVNGLLGQARPEMFRGTTTRDFLSLADNPRHASLEIYFYTG</sequence>
<evidence type="ECO:0000256" key="1">
    <source>
        <dbReference type="SAM" id="MobiDB-lite"/>
    </source>
</evidence>
<evidence type="ECO:0000256" key="2">
    <source>
        <dbReference type="SAM" id="Phobius"/>
    </source>
</evidence>
<evidence type="ECO:0000313" key="4">
    <source>
        <dbReference type="Proteomes" id="UP001595975"/>
    </source>
</evidence>
<keyword evidence="2" id="KW-1133">Transmembrane helix</keyword>
<proteinExistence type="predicted"/>